<evidence type="ECO:0000313" key="1">
    <source>
        <dbReference type="EMBL" id="ENO14112.1"/>
    </source>
</evidence>
<name>N6WSW4_9GAMM</name>
<comment type="caution">
    <text evidence="1">The sequence shown here is derived from an EMBL/GenBank/DDBJ whole genome shotgun (WGS) entry which is preliminary data.</text>
</comment>
<keyword evidence="2" id="KW-1185">Reference proteome</keyword>
<dbReference type="OrthoDB" id="6310938at2"/>
<protein>
    <submittedName>
        <fullName evidence="1">Uncharacterized protein</fullName>
    </submittedName>
</protein>
<sequence>MKIDTLYALQRMQEMFDNGSARVTEVKGNGSQQIAQEVASTIYHRNEPVLPPGDGTYNVQGLINKNIESPAAMTARYNRVQELFGFEIGNRAVDLELSYVSGVESLSTAVKNKDWGLSIQDGELKVIEGSDSLTEHQRTSISNVLKTAGVEYAAQFVADAVIEMIELERGQNGLSRSIGRFDVNQSNFADVVDLRRFIEDYRPGGKYGKGLVDPSDIQGRYFLAGAGIMDQVAVRAEETFLYTER</sequence>
<reference evidence="1 2" key="1">
    <citation type="journal article" date="2013" name="Genome Announc.">
        <title>Genome Sequence of the Polycyclic Aromatic Hydrocarbon-Degrading Bacterium Strain Marinobacter nanhaiticus D15-8WT.</title>
        <authorList>
            <person name="Cui Z."/>
            <person name="Gao W."/>
            <person name="Li Q."/>
            <person name="Xu G."/>
            <person name="Zheng L."/>
        </authorList>
    </citation>
    <scope>NUCLEOTIDE SEQUENCE [LARGE SCALE GENOMIC DNA]</scope>
    <source>
        <strain evidence="1 2">D15-8W</strain>
    </source>
</reference>
<organism evidence="1 2">
    <name type="scientific">Marinobacter nanhaiticus D15-8W</name>
    <dbReference type="NCBI Taxonomy" id="626887"/>
    <lineage>
        <taxon>Bacteria</taxon>
        <taxon>Pseudomonadati</taxon>
        <taxon>Pseudomonadota</taxon>
        <taxon>Gammaproteobacteria</taxon>
        <taxon>Pseudomonadales</taxon>
        <taxon>Marinobacteraceae</taxon>
        <taxon>Marinobacter</taxon>
    </lineage>
</organism>
<dbReference type="EMBL" id="APLQ01000014">
    <property type="protein sequence ID" value="ENO14112.1"/>
    <property type="molecule type" value="Genomic_DNA"/>
</dbReference>
<dbReference type="AlphaFoldDB" id="N6WSW4"/>
<proteinExistence type="predicted"/>
<dbReference type="PATRIC" id="fig|626887.3.peg.4404"/>
<dbReference type="RefSeq" id="WP_004582332.1">
    <property type="nucleotide sequence ID" value="NZ_AP028878.1"/>
</dbReference>
<evidence type="ECO:0000313" key="2">
    <source>
        <dbReference type="Proteomes" id="UP000013165"/>
    </source>
</evidence>
<dbReference type="Proteomes" id="UP000013165">
    <property type="component" value="Unassembled WGS sequence"/>
</dbReference>
<accession>N6WSW4</accession>
<dbReference type="HOGENOM" id="CLU_1080988_0_0_6"/>
<gene>
    <name evidence="1" type="ORF">J057_22000</name>
</gene>